<feature type="modified residue" description="4-aspartylphosphate" evidence="3">
    <location>
        <position position="59"/>
    </location>
</feature>
<dbReference type="GO" id="GO:0003677">
    <property type="term" value="F:DNA binding"/>
    <property type="evidence" value="ECO:0007669"/>
    <property type="project" value="UniProtKB-KW"/>
</dbReference>
<evidence type="ECO:0000313" key="6">
    <source>
        <dbReference type="EMBL" id="SHE90118.1"/>
    </source>
</evidence>
<dbReference type="PROSITE" id="PS50110">
    <property type="entry name" value="RESPONSE_REGULATORY"/>
    <property type="match status" value="1"/>
</dbReference>
<name>A0A1M4X9C3_9BACT</name>
<evidence type="ECO:0000259" key="5">
    <source>
        <dbReference type="PROSITE" id="PS50110"/>
    </source>
</evidence>
<dbReference type="RefSeq" id="WP_073060041.1">
    <property type="nucleotide sequence ID" value="NZ_FQUS01000004.1"/>
</dbReference>
<dbReference type="InterPro" id="IPR058245">
    <property type="entry name" value="NreC/VraR/RcsB-like_REC"/>
</dbReference>
<dbReference type="PROSITE" id="PS50043">
    <property type="entry name" value="HTH_LUXR_2"/>
    <property type="match status" value="1"/>
</dbReference>
<reference evidence="6 7" key="1">
    <citation type="submission" date="2016-11" db="EMBL/GenBank/DDBJ databases">
        <authorList>
            <person name="Jaros S."/>
            <person name="Januszkiewicz K."/>
            <person name="Wedrychowicz H."/>
        </authorList>
    </citation>
    <scope>NUCLEOTIDE SEQUENCE [LARGE SCALE GENOMIC DNA]</scope>
    <source>
        <strain evidence="6 7">DSM 21986</strain>
    </source>
</reference>
<dbReference type="PANTHER" id="PTHR43214:SF43">
    <property type="entry name" value="TWO-COMPONENT RESPONSE REGULATOR"/>
    <property type="match status" value="1"/>
</dbReference>
<evidence type="ECO:0000256" key="1">
    <source>
        <dbReference type="ARBA" id="ARBA00022553"/>
    </source>
</evidence>
<sequence>MGKDSKTKIIVVDDHPMMRKGLSMTLDSELGFEVIAQFERAEEVVEKYDELAPDLAVIDISLPGMSGLELVKHLAAQDPDLKILVVSRHEENLYAERVLRAGAKGYVMKQEAGDVLIKAVRKILNGRIYVSDAINEKLLLGMASGQKDLNKSPLDLLSDRELEVFELTGKGNNTREIAEKLHLAVKTVESYRARIKTKLNLENATELMMHAVKWVETEGANLE</sequence>
<feature type="domain" description="Response regulatory" evidence="5">
    <location>
        <begin position="8"/>
        <end position="124"/>
    </location>
</feature>
<dbReference type="PANTHER" id="PTHR43214">
    <property type="entry name" value="TWO-COMPONENT RESPONSE REGULATOR"/>
    <property type="match status" value="1"/>
</dbReference>
<evidence type="ECO:0000313" key="7">
    <source>
        <dbReference type="Proteomes" id="UP000184041"/>
    </source>
</evidence>
<dbReference type="InterPro" id="IPR016032">
    <property type="entry name" value="Sig_transdc_resp-reg_C-effctor"/>
</dbReference>
<keyword evidence="1 3" id="KW-0597">Phosphoprotein</keyword>
<dbReference type="InterPro" id="IPR000792">
    <property type="entry name" value="Tscrpt_reg_LuxR_C"/>
</dbReference>
<proteinExistence type="predicted"/>
<protein>
    <submittedName>
        <fullName evidence="6">Two component transcriptional regulator, LuxR family</fullName>
    </submittedName>
</protein>
<keyword evidence="2" id="KW-0238">DNA-binding</keyword>
<dbReference type="InterPro" id="IPR001789">
    <property type="entry name" value="Sig_transdc_resp-reg_receiver"/>
</dbReference>
<dbReference type="SUPFAM" id="SSF52172">
    <property type="entry name" value="CheY-like"/>
    <property type="match status" value="1"/>
</dbReference>
<dbReference type="GO" id="GO:0000160">
    <property type="term" value="P:phosphorelay signal transduction system"/>
    <property type="evidence" value="ECO:0007669"/>
    <property type="project" value="InterPro"/>
</dbReference>
<dbReference type="SMART" id="SM00448">
    <property type="entry name" value="REC"/>
    <property type="match status" value="1"/>
</dbReference>
<accession>A0A1M4X9C3</accession>
<dbReference type="Proteomes" id="UP000184041">
    <property type="component" value="Unassembled WGS sequence"/>
</dbReference>
<dbReference type="CDD" id="cd17535">
    <property type="entry name" value="REC_NarL-like"/>
    <property type="match status" value="1"/>
</dbReference>
<dbReference type="GO" id="GO:0006355">
    <property type="term" value="P:regulation of DNA-templated transcription"/>
    <property type="evidence" value="ECO:0007669"/>
    <property type="project" value="InterPro"/>
</dbReference>
<dbReference type="STRING" id="1194090.SAMN05443144_10465"/>
<dbReference type="InterPro" id="IPR011006">
    <property type="entry name" value="CheY-like_superfamily"/>
</dbReference>
<evidence type="ECO:0000256" key="2">
    <source>
        <dbReference type="ARBA" id="ARBA00023125"/>
    </source>
</evidence>
<dbReference type="SMART" id="SM00421">
    <property type="entry name" value="HTH_LUXR"/>
    <property type="match status" value="1"/>
</dbReference>
<feature type="domain" description="HTH luxR-type" evidence="4">
    <location>
        <begin position="150"/>
        <end position="215"/>
    </location>
</feature>
<dbReference type="SUPFAM" id="SSF46894">
    <property type="entry name" value="C-terminal effector domain of the bipartite response regulators"/>
    <property type="match status" value="1"/>
</dbReference>
<organism evidence="6 7">
    <name type="scientific">Fodinibius roseus</name>
    <dbReference type="NCBI Taxonomy" id="1194090"/>
    <lineage>
        <taxon>Bacteria</taxon>
        <taxon>Pseudomonadati</taxon>
        <taxon>Balneolota</taxon>
        <taxon>Balneolia</taxon>
        <taxon>Balneolales</taxon>
        <taxon>Balneolaceae</taxon>
        <taxon>Fodinibius</taxon>
    </lineage>
</organism>
<dbReference type="InterPro" id="IPR039420">
    <property type="entry name" value="WalR-like"/>
</dbReference>
<dbReference type="CDD" id="cd06170">
    <property type="entry name" value="LuxR_C_like"/>
    <property type="match status" value="1"/>
</dbReference>
<gene>
    <name evidence="6" type="ORF">SAMN05443144_10465</name>
</gene>
<dbReference type="Gene3D" id="3.40.50.2300">
    <property type="match status" value="1"/>
</dbReference>
<dbReference type="AlphaFoldDB" id="A0A1M4X9C3"/>
<dbReference type="EMBL" id="FQUS01000004">
    <property type="protein sequence ID" value="SHE90118.1"/>
    <property type="molecule type" value="Genomic_DNA"/>
</dbReference>
<dbReference type="PROSITE" id="PS00622">
    <property type="entry name" value="HTH_LUXR_1"/>
    <property type="match status" value="1"/>
</dbReference>
<dbReference type="Pfam" id="PF00072">
    <property type="entry name" value="Response_reg"/>
    <property type="match status" value="1"/>
</dbReference>
<dbReference type="Pfam" id="PF00196">
    <property type="entry name" value="GerE"/>
    <property type="match status" value="1"/>
</dbReference>
<evidence type="ECO:0000256" key="3">
    <source>
        <dbReference type="PROSITE-ProRule" id="PRU00169"/>
    </source>
</evidence>
<evidence type="ECO:0000259" key="4">
    <source>
        <dbReference type="PROSITE" id="PS50043"/>
    </source>
</evidence>
<dbReference type="PRINTS" id="PR00038">
    <property type="entry name" value="HTHLUXR"/>
</dbReference>
<dbReference type="OrthoDB" id="9797341at2"/>
<keyword evidence="7" id="KW-1185">Reference proteome</keyword>